<reference evidence="4" key="1">
    <citation type="submission" date="2025-08" db="UniProtKB">
        <authorList>
            <consortium name="RefSeq"/>
        </authorList>
    </citation>
    <scope>IDENTIFICATION</scope>
    <source>
        <tissue evidence="4">Whole Larva</tissue>
    </source>
</reference>
<evidence type="ECO:0000256" key="2">
    <source>
        <dbReference type="SAM" id="SignalP"/>
    </source>
</evidence>
<dbReference type="RefSeq" id="XP_017777703.1">
    <property type="nucleotide sequence ID" value="XM_017922214.1"/>
</dbReference>
<dbReference type="GeneID" id="108563518"/>
<keyword evidence="2" id="KW-0732">Signal</keyword>
<evidence type="ECO:0000313" key="3">
    <source>
        <dbReference type="Proteomes" id="UP000695000"/>
    </source>
</evidence>
<sequence>MKVLVAVSALLAVAQCGVIHHESADGHTATSYQNFHMEHFHAVPTYIKKEDKQYLEHPISRGKTSSSVKVHHGHDKHDPGYATASVQSDFGKGHQESGEVQGNSGSQEQEYALAAQQYQGHENGLAAQYQGHENGLAAQYQGHENVEAAGQGYEEAQKSYEAVQSGYEGHGQEEYEASADQGAEHQAQEDAAQADAALQHYITVPARGGQGLGHYH</sequence>
<feature type="chain" id="PRO_5045943437" evidence="2">
    <location>
        <begin position="17"/>
        <end position="216"/>
    </location>
</feature>
<gene>
    <name evidence="4" type="primary">LOC108563518</name>
</gene>
<proteinExistence type="predicted"/>
<organism evidence="3 4">
    <name type="scientific">Nicrophorus vespilloides</name>
    <name type="common">Boreal carrion beetle</name>
    <dbReference type="NCBI Taxonomy" id="110193"/>
    <lineage>
        <taxon>Eukaryota</taxon>
        <taxon>Metazoa</taxon>
        <taxon>Ecdysozoa</taxon>
        <taxon>Arthropoda</taxon>
        <taxon>Hexapoda</taxon>
        <taxon>Insecta</taxon>
        <taxon>Pterygota</taxon>
        <taxon>Neoptera</taxon>
        <taxon>Endopterygota</taxon>
        <taxon>Coleoptera</taxon>
        <taxon>Polyphaga</taxon>
        <taxon>Staphyliniformia</taxon>
        <taxon>Silphidae</taxon>
        <taxon>Nicrophorinae</taxon>
        <taxon>Nicrophorus</taxon>
    </lineage>
</organism>
<protein>
    <submittedName>
        <fullName evidence="4">Uncharacterized protein LOC108563518</fullName>
    </submittedName>
</protein>
<accession>A0ABM1MT03</accession>
<evidence type="ECO:0000256" key="1">
    <source>
        <dbReference type="SAM" id="MobiDB-lite"/>
    </source>
</evidence>
<feature type="signal peptide" evidence="2">
    <location>
        <begin position="1"/>
        <end position="16"/>
    </location>
</feature>
<evidence type="ECO:0000313" key="4">
    <source>
        <dbReference type="RefSeq" id="XP_017777703.1"/>
    </source>
</evidence>
<dbReference type="Proteomes" id="UP000695000">
    <property type="component" value="Unplaced"/>
</dbReference>
<name>A0ABM1MT03_NICVS</name>
<feature type="region of interest" description="Disordered" evidence="1">
    <location>
        <begin position="59"/>
        <end position="107"/>
    </location>
</feature>
<feature type="region of interest" description="Disordered" evidence="1">
    <location>
        <begin position="163"/>
        <end position="193"/>
    </location>
</feature>
<keyword evidence="3" id="KW-1185">Reference proteome</keyword>